<name>A0AAV2HRM4_LYMST</name>
<dbReference type="Gene3D" id="1.10.1410.10">
    <property type="match status" value="2"/>
</dbReference>
<feature type="domain" description="Nrap protein" evidence="13">
    <location>
        <begin position="635"/>
        <end position="839"/>
    </location>
</feature>
<dbReference type="Pfam" id="PF17405">
    <property type="entry name" value="Nrap_D4"/>
    <property type="match status" value="1"/>
</dbReference>
<evidence type="ECO:0000259" key="12">
    <source>
        <dbReference type="Pfam" id="PF17404"/>
    </source>
</evidence>
<dbReference type="InterPro" id="IPR035371">
    <property type="entry name" value="Nrap_D6"/>
</dbReference>
<feature type="domain" description="Nrap protein" evidence="15">
    <location>
        <begin position="998"/>
        <end position="1132"/>
    </location>
</feature>
<keyword evidence="17" id="KW-1185">Reference proteome</keyword>
<dbReference type="InterPro" id="IPR035369">
    <property type="entry name" value="Nrap_D4"/>
</dbReference>
<dbReference type="AlphaFoldDB" id="A0AAV2HRM4"/>
<evidence type="ECO:0000259" key="10">
    <source>
        <dbReference type="Pfam" id="PF03813"/>
    </source>
</evidence>
<dbReference type="GO" id="GO:0034456">
    <property type="term" value="C:UTP-C complex"/>
    <property type="evidence" value="ECO:0007669"/>
    <property type="project" value="TreeGrafter"/>
</dbReference>
<evidence type="ECO:0000256" key="9">
    <source>
        <dbReference type="SAM" id="Phobius"/>
    </source>
</evidence>
<evidence type="ECO:0000256" key="5">
    <source>
        <dbReference type="ARBA" id="ARBA00023242"/>
    </source>
</evidence>
<evidence type="ECO:0000256" key="1">
    <source>
        <dbReference type="ARBA" id="ARBA00004604"/>
    </source>
</evidence>
<dbReference type="GO" id="GO:0032545">
    <property type="term" value="C:CURI complex"/>
    <property type="evidence" value="ECO:0007669"/>
    <property type="project" value="TreeGrafter"/>
</dbReference>
<evidence type="ECO:0000259" key="13">
    <source>
        <dbReference type="Pfam" id="PF17405"/>
    </source>
</evidence>
<keyword evidence="4 7" id="KW-0694">RNA-binding</keyword>
<dbReference type="GO" id="GO:0006364">
    <property type="term" value="P:rRNA processing"/>
    <property type="evidence" value="ECO:0007669"/>
    <property type="project" value="TreeGrafter"/>
</dbReference>
<dbReference type="Pfam" id="PF17404">
    <property type="entry name" value="Nrap_D3"/>
    <property type="match status" value="1"/>
</dbReference>
<evidence type="ECO:0000256" key="7">
    <source>
        <dbReference type="RuleBase" id="RU364032"/>
    </source>
</evidence>
<evidence type="ECO:0000259" key="14">
    <source>
        <dbReference type="Pfam" id="PF17406"/>
    </source>
</evidence>
<dbReference type="PANTHER" id="PTHR17972:SF0">
    <property type="entry name" value="NUCLEOLAR PROTEIN 6"/>
    <property type="match status" value="1"/>
</dbReference>
<evidence type="ECO:0000256" key="2">
    <source>
        <dbReference type="ARBA" id="ARBA00006674"/>
    </source>
</evidence>
<dbReference type="InterPro" id="IPR035367">
    <property type="entry name" value="Nrap_D2"/>
</dbReference>
<feature type="transmembrane region" description="Helical" evidence="9">
    <location>
        <begin position="325"/>
        <end position="346"/>
    </location>
</feature>
<feature type="compositionally biased region" description="Acidic residues" evidence="8">
    <location>
        <begin position="9"/>
        <end position="19"/>
    </location>
</feature>
<evidence type="ECO:0000313" key="17">
    <source>
        <dbReference type="Proteomes" id="UP001497497"/>
    </source>
</evidence>
<evidence type="ECO:0000256" key="3">
    <source>
        <dbReference type="ARBA" id="ARBA00016437"/>
    </source>
</evidence>
<keyword evidence="5 7" id="KW-0539">Nucleus</keyword>
<feature type="domain" description="Nrap protein" evidence="10">
    <location>
        <begin position="160"/>
        <end position="304"/>
    </location>
</feature>
<feature type="compositionally biased region" description="Basic and acidic residues" evidence="8">
    <location>
        <begin position="20"/>
        <end position="45"/>
    </location>
</feature>
<dbReference type="Pfam" id="PF17407">
    <property type="entry name" value="Nrap_D6"/>
    <property type="match status" value="1"/>
</dbReference>
<sequence length="1138" mass="130085">MKRKLSETDVVEQDPAGDDEQGKTKSAEVSLKESKKAKHKDHDFSSQEIARLKETEALFHSSLFRLQVSELLKEVSVKQKLKSRIEEATEALIETIKKLPAGKECKITERQWLEARGFKLPVTERPFQVKGSFQFLPPTNLRLTGSALHDTLVKPDVQPDLVVQMPKACFQPKDYLNQRYTRKRALYLSAIALHLKDKKRVQDLKFTYLMGNPHKPVLLVTMKGQDSKSIKFNIHVEPEDDTFKLSRFHIAKNNLRPKWFFEKEESGSTEDDESSLPATPFYNSSILHDLSLRANNQFIEKMIQNSEGVRDGIMLLKVWLHQRELLRGIGAFSSYLITAYVVYLLMLKKINKLMNSYQVFRTTLLYLSKSDWTMEPPSFFEDKPGKMHPTVDEFRGEYGCIFIDRTGYYNMAYMMSPFVYGRVKDEATLSVAALDHHHQNCFSALFMTPVSFARKFDHIFHVTITPGLKESLSNKLKGFTHKEMDLGGHSTIFLSHHIPQLLMKALEKRVLLIQGMMSPCPEWSVSEAPYSHDSRTCLTFGINLNIAGAFNILDRGPPADFAEAKEFREFWGNISEMRRFKDGTIHEAVLWTNSTNQCDRRRICKKIVQHVLNRHCGIPKANVHYMEGKLDTLLHLKLAPKDSLQHYGTGEEQSLAVLQAFDQLNRAVRALTTMPLAIHSVTGIHPVFRHSDVFPPLPAQNVAEKTKVELGHVLSQEGKHLPQWLPALEVICMLEGSGKWPEEIEAIQCLKALFHIKMGNELKEKQFLPVSIRRTHVDVLKNGFVFRLKIANSRELAVLRTLKTESGMVKFKDTDESTALECEIVALPHLTNLLHGIQQENPAYSSTVRLCKRWIASQMIWDFLPEIVIELLVAHLFISPPPYSAPGSPCTGFMRFLHLLSTFNWKADPLMVNLNKEFTDEDFSIIPKEFTKNRATLPSMCIPIPTDKQGTKWTRPHPTEAFLQRVILLARESLKVLEAQLMTQWATTDFKLIFRPPLHHYDLLIRLIKKTIVVSHQAVDGKHEIQAPSSQEEEKSSHLPIPVIAFNPPLQFLQDLRNIFGEFAMFFYDPYGGDLIGLVWKSQALDKKDFKTSHFQYRKPSVDEKGTVTLEVAKECILDDIRVIGGGIVETIVCPKTL</sequence>
<protein>
    <recommendedName>
        <fullName evidence="3 7">Nucleolar protein 6</fullName>
    </recommendedName>
</protein>
<dbReference type="InterPro" id="IPR005554">
    <property type="entry name" value="NOL6/Upt22"/>
</dbReference>
<dbReference type="Gene3D" id="3.30.70.3030">
    <property type="match status" value="1"/>
</dbReference>
<accession>A0AAV2HRM4</accession>
<dbReference type="InterPro" id="IPR035370">
    <property type="entry name" value="Nrap_D5"/>
</dbReference>
<dbReference type="Pfam" id="PF17406">
    <property type="entry name" value="Nrap_D5"/>
    <property type="match status" value="1"/>
</dbReference>
<proteinExistence type="inferred from homology"/>
<comment type="subcellular location">
    <subcellularLocation>
        <location evidence="1 7">Nucleus</location>
        <location evidence="1 7">Nucleolus</location>
    </subcellularLocation>
</comment>
<dbReference type="InterPro" id="IPR035082">
    <property type="entry name" value="Nrap_D1"/>
</dbReference>
<keyword evidence="9" id="KW-1133">Transmembrane helix</keyword>
<dbReference type="EMBL" id="CAXITT010000220">
    <property type="protein sequence ID" value="CAL1536080.1"/>
    <property type="molecule type" value="Genomic_DNA"/>
</dbReference>
<evidence type="ECO:0000313" key="16">
    <source>
        <dbReference type="EMBL" id="CAL1536080.1"/>
    </source>
</evidence>
<evidence type="ECO:0000259" key="11">
    <source>
        <dbReference type="Pfam" id="PF17403"/>
    </source>
</evidence>
<evidence type="ECO:0000256" key="8">
    <source>
        <dbReference type="SAM" id="MobiDB-lite"/>
    </source>
</evidence>
<dbReference type="GO" id="GO:0003723">
    <property type="term" value="F:RNA binding"/>
    <property type="evidence" value="ECO:0007669"/>
    <property type="project" value="UniProtKB-KW"/>
</dbReference>
<dbReference type="GO" id="GO:0006409">
    <property type="term" value="P:tRNA export from nucleus"/>
    <property type="evidence" value="ECO:0007669"/>
    <property type="project" value="TreeGrafter"/>
</dbReference>
<reference evidence="16 17" key="1">
    <citation type="submission" date="2024-04" db="EMBL/GenBank/DDBJ databases">
        <authorList>
            <consortium name="Genoscope - CEA"/>
            <person name="William W."/>
        </authorList>
    </citation>
    <scope>NUCLEOTIDE SEQUENCE [LARGE SCALE GENOMIC DNA]</scope>
</reference>
<evidence type="ECO:0000256" key="4">
    <source>
        <dbReference type="ARBA" id="ARBA00022884"/>
    </source>
</evidence>
<keyword evidence="9" id="KW-0812">Transmembrane</keyword>
<feature type="domain" description="Nrap protein" evidence="14">
    <location>
        <begin position="842"/>
        <end position="996"/>
    </location>
</feature>
<comment type="similarity">
    <text evidence="2 7">Belongs to the NRAP family.</text>
</comment>
<dbReference type="Pfam" id="PF03813">
    <property type="entry name" value="Nrap"/>
    <property type="match status" value="1"/>
</dbReference>
<keyword evidence="9" id="KW-0472">Membrane</keyword>
<evidence type="ECO:0000259" key="15">
    <source>
        <dbReference type="Pfam" id="PF17407"/>
    </source>
</evidence>
<organism evidence="16 17">
    <name type="scientific">Lymnaea stagnalis</name>
    <name type="common">Great pond snail</name>
    <name type="synonym">Helix stagnalis</name>
    <dbReference type="NCBI Taxonomy" id="6523"/>
    <lineage>
        <taxon>Eukaryota</taxon>
        <taxon>Metazoa</taxon>
        <taxon>Spiralia</taxon>
        <taxon>Lophotrochozoa</taxon>
        <taxon>Mollusca</taxon>
        <taxon>Gastropoda</taxon>
        <taxon>Heterobranchia</taxon>
        <taxon>Euthyneura</taxon>
        <taxon>Panpulmonata</taxon>
        <taxon>Hygrophila</taxon>
        <taxon>Lymnaeoidea</taxon>
        <taxon>Lymnaeidae</taxon>
        <taxon>Lymnaea</taxon>
    </lineage>
</organism>
<comment type="function">
    <text evidence="6">Part of the small subunit (SSU) processome, first precursor of the small eukaryotic ribosomal subunit. During the assembly of the SSU processome in the nucleolus, many ribosome biogenesis factors, an RNA chaperone and ribosomal proteins associate with the nascent pre-rRNA and work in concert to generate RNA folding, modifications, rearrangements and cleavage as well as targeted degradation of pre-ribosomal RNA by the RNA exosome.</text>
</comment>
<feature type="region of interest" description="Disordered" evidence="8">
    <location>
        <begin position="1"/>
        <end position="45"/>
    </location>
</feature>
<comment type="caution">
    <text evidence="16">The sequence shown here is derived from an EMBL/GenBank/DDBJ whole genome shotgun (WGS) entry which is preliminary data.</text>
</comment>
<evidence type="ECO:0000256" key="6">
    <source>
        <dbReference type="ARBA" id="ARBA00035000"/>
    </source>
</evidence>
<dbReference type="GO" id="GO:0032040">
    <property type="term" value="C:small-subunit processome"/>
    <property type="evidence" value="ECO:0007669"/>
    <property type="project" value="TreeGrafter"/>
</dbReference>
<feature type="domain" description="Nrap protein" evidence="11">
    <location>
        <begin position="309"/>
        <end position="448"/>
    </location>
</feature>
<feature type="domain" description="Nrap protein" evidence="12">
    <location>
        <begin position="453"/>
        <end position="616"/>
    </location>
</feature>
<gene>
    <name evidence="16" type="ORF">GSLYS_00009993001</name>
</gene>
<dbReference type="PANTHER" id="PTHR17972">
    <property type="entry name" value="NUCLEOLAR RNA-ASSOCIATED PROTEIN"/>
    <property type="match status" value="1"/>
</dbReference>
<dbReference type="Proteomes" id="UP001497497">
    <property type="component" value="Unassembled WGS sequence"/>
</dbReference>
<dbReference type="InterPro" id="IPR035368">
    <property type="entry name" value="Nrap_D3"/>
</dbReference>
<dbReference type="Pfam" id="PF17403">
    <property type="entry name" value="Nrap_D2"/>
    <property type="match status" value="1"/>
</dbReference>